<name>A0A9Q0DTE3_9TELE</name>
<evidence type="ECO:0000256" key="3">
    <source>
        <dbReference type="ARBA" id="ARBA00006840"/>
    </source>
</evidence>
<evidence type="ECO:0000256" key="12">
    <source>
        <dbReference type="ARBA" id="ARBA00065909"/>
    </source>
</evidence>
<evidence type="ECO:0000256" key="1">
    <source>
        <dbReference type="ARBA" id="ARBA00004414"/>
    </source>
</evidence>
<evidence type="ECO:0000256" key="4">
    <source>
        <dbReference type="ARBA" id="ARBA00022475"/>
    </source>
</evidence>
<keyword evidence="6" id="KW-0967">Endosome</keyword>
<evidence type="ECO:0000256" key="5">
    <source>
        <dbReference type="ARBA" id="ARBA00022692"/>
    </source>
</evidence>
<reference evidence="15" key="1">
    <citation type="submission" date="2022-07" db="EMBL/GenBank/DDBJ databases">
        <title>Chromosome-level genome of Muraenolepis orangiensis.</title>
        <authorList>
            <person name="Kim J."/>
        </authorList>
    </citation>
    <scope>NUCLEOTIDE SEQUENCE</scope>
    <source>
        <strain evidence="15">KU_S4_2022</strain>
        <tissue evidence="15">Muscle</tissue>
    </source>
</reference>
<dbReference type="GO" id="GO:0019899">
    <property type="term" value="F:enzyme binding"/>
    <property type="evidence" value="ECO:0007669"/>
    <property type="project" value="UniProtKB-ARBA"/>
</dbReference>
<evidence type="ECO:0000313" key="16">
    <source>
        <dbReference type="Proteomes" id="UP001148018"/>
    </source>
</evidence>
<keyword evidence="10" id="KW-0325">Glycoprotein</keyword>
<dbReference type="GO" id="GO:0051604">
    <property type="term" value="P:protein maturation"/>
    <property type="evidence" value="ECO:0007669"/>
    <property type="project" value="UniProtKB-ARBA"/>
</dbReference>
<dbReference type="SUPFAM" id="SSF48652">
    <property type="entry name" value="Tetraspanin"/>
    <property type="match status" value="1"/>
</dbReference>
<dbReference type="GO" id="GO:0031902">
    <property type="term" value="C:late endosome membrane"/>
    <property type="evidence" value="ECO:0007669"/>
    <property type="project" value="UniProtKB-SubCell"/>
</dbReference>
<dbReference type="Gene3D" id="1.10.1450.10">
    <property type="entry name" value="Tetraspanin"/>
    <property type="match status" value="1"/>
</dbReference>
<dbReference type="PANTHER" id="PTHR19282">
    <property type="entry name" value="TETRASPANIN"/>
    <property type="match status" value="1"/>
</dbReference>
<evidence type="ECO:0000256" key="8">
    <source>
        <dbReference type="ARBA" id="ARBA00023136"/>
    </source>
</evidence>
<dbReference type="CDD" id="cd03158">
    <property type="entry name" value="penumbra_like_LEL"/>
    <property type="match status" value="1"/>
</dbReference>
<dbReference type="Proteomes" id="UP001148018">
    <property type="component" value="Unassembled WGS sequence"/>
</dbReference>
<evidence type="ECO:0000256" key="6">
    <source>
        <dbReference type="ARBA" id="ARBA00022753"/>
    </source>
</evidence>
<dbReference type="OrthoDB" id="10051815at2759"/>
<evidence type="ECO:0000256" key="11">
    <source>
        <dbReference type="ARBA" id="ARBA00056423"/>
    </source>
</evidence>
<keyword evidence="7 14" id="KW-1133">Transmembrane helix</keyword>
<comment type="subcellular location">
    <subcellularLocation>
        <location evidence="2">Cell membrane</location>
        <topology evidence="2">Multi-pass membrane protein</topology>
    </subcellularLocation>
    <subcellularLocation>
        <location evidence="1">Late endosome membrane</location>
    </subcellularLocation>
</comment>
<evidence type="ECO:0000256" key="10">
    <source>
        <dbReference type="ARBA" id="ARBA00023180"/>
    </source>
</evidence>
<comment type="subunit">
    <text evidence="12">Interacts with ADAM10; the interaction influences ADAM10 substrate specificity, endocytosis and turnover.</text>
</comment>
<protein>
    <recommendedName>
        <fullName evidence="13">Tetraspanin-15</fullName>
    </recommendedName>
</protein>
<keyword evidence="8 14" id="KW-0472">Membrane</keyword>
<accession>A0A9Q0DTE3</accession>
<dbReference type="InterPro" id="IPR008952">
    <property type="entry name" value="Tetraspanin_EC2_sf"/>
</dbReference>
<organism evidence="15 16">
    <name type="scientific">Muraenolepis orangiensis</name>
    <name type="common">Patagonian moray cod</name>
    <dbReference type="NCBI Taxonomy" id="630683"/>
    <lineage>
        <taxon>Eukaryota</taxon>
        <taxon>Metazoa</taxon>
        <taxon>Chordata</taxon>
        <taxon>Craniata</taxon>
        <taxon>Vertebrata</taxon>
        <taxon>Euteleostomi</taxon>
        <taxon>Actinopterygii</taxon>
        <taxon>Neopterygii</taxon>
        <taxon>Teleostei</taxon>
        <taxon>Neoteleostei</taxon>
        <taxon>Acanthomorphata</taxon>
        <taxon>Zeiogadaria</taxon>
        <taxon>Gadariae</taxon>
        <taxon>Gadiformes</taxon>
        <taxon>Muraenolepidoidei</taxon>
        <taxon>Muraenolepididae</taxon>
        <taxon>Muraenolepis</taxon>
    </lineage>
</organism>
<keyword evidence="16" id="KW-1185">Reference proteome</keyword>
<dbReference type="InterPro" id="IPR018499">
    <property type="entry name" value="Tetraspanin/Peripherin"/>
</dbReference>
<comment type="similarity">
    <text evidence="3">Belongs to the tetraspanin (TM4SF) family.</text>
</comment>
<keyword evidence="5 14" id="KW-0812">Transmembrane</keyword>
<evidence type="ECO:0000256" key="9">
    <source>
        <dbReference type="ARBA" id="ARBA00023157"/>
    </source>
</evidence>
<feature type="transmembrane region" description="Helical" evidence="14">
    <location>
        <begin position="12"/>
        <end position="35"/>
    </location>
</feature>
<comment type="function">
    <text evidence="11">Part of TspanC8 subgroup, composed of 6 members that interact with the transmembrane metalloprotease ADAM10. This interaction is required for ADAM10 exit from the endoplasmic reticulum and for enzymatic maturation and trafficking to the cell surface as well as substrate specificity. Different TspanC8/ADAM10 complexes have distinct substrates. Promotes ADAM10-mediated cleavage of CDH2. Negatively regulates ligand-induced Notch activity probably by regulating ADAM10 activity.</text>
</comment>
<dbReference type="Pfam" id="PF00335">
    <property type="entry name" value="Tetraspanin"/>
    <property type="match status" value="1"/>
</dbReference>
<dbReference type="EMBL" id="JANIIK010000112">
    <property type="protein sequence ID" value="KAJ3592790.1"/>
    <property type="molecule type" value="Genomic_DNA"/>
</dbReference>
<evidence type="ECO:0000256" key="13">
    <source>
        <dbReference type="ARBA" id="ARBA00073329"/>
    </source>
</evidence>
<evidence type="ECO:0000313" key="15">
    <source>
        <dbReference type="EMBL" id="KAJ3592790.1"/>
    </source>
</evidence>
<evidence type="ECO:0000256" key="14">
    <source>
        <dbReference type="SAM" id="Phobius"/>
    </source>
</evidence>
<sequence>MLDEPTATSFSGFSFLSVIMLNLGFPSVFQTVNLLNKNIRKGMVNYYDDLDFKNILDFVQKKFKCCGGKEYKDWEVNMYHNCTSRSPLSCGVPYTCCVTTKRLDLMDVIYVRGCTDAIFLWLSDNYKVMAGLLLGVLLPQFFGLIVSWLYISRVEDAVNQYQSVSHVDGPLQRGTRKHNRVSKWYKCMPDFD</sequence>
<gene>
    <name evidence="15" type="ORF">NHX12_005129</name>
</gene>
<feature type="transmembrane region" description="Helical" evidence="14">
    <location>
        <begin position="128"/>
        <end position="151"/>
    </location>
</feature>
<keyword evidence="4" id="KW-1003">Cell membrane</keyword>
<dbReference type="GO" id="GO:0005886">
    <property type="term" value="C:plasma membrane"/>
    <property type="evidence" value="ECO:0007669"/>
    <property type="project" value="UniProtKB-SubCell"/>
</dbReference>
<evidence type="ECO:0000256" key="2">
    <source>
        <dbReference type="ARBA" id="ARBA00004651"/>
    </source>
</evidence>
<proteinExistence type="inferred from homology"/>
<keyword evidence="9" id="KW-1015">Disulfide bond</keyword>
<dbReference type="AlphaFoldDB" id="A0A9Q0DTE3"/>
<comment type="caution">
    <text evidence="15">The sequence shown here is derived from an EMBL/GenBank/DDBJ whole genome shotgun (WGS) entry which is preliminary data.</text>
</comment>
<dbReference type="PANTHER" id="PTHR19282:SF542">
    <property type="entry name" value="TETRASPANIN"/>
    <property type="match status" value="1"/>
</dbReference>
<dbReference type="FunFam" id="1.10.1450.10:FF:000011">
    <property type="entry name" value="Tetraspanin"/>
    <property type="match status" value="1"/>
</dbReference>
<evidence type="ECO:0000256" key="7">
    <source>
        <dbReference type="ARBA" id="ARBA00022989"/>
    </source>
</evidence>